<reference evidence="2" key="1">
    <citation type="journal article" date="2016" name="Int. J. Syst. Evol. Microbiol.">
        <title>Pseudoxanthomonas helianthi sp. nov., isolated from roots of Jerusalem artichoke (Helianthus tuberosus).</title>
        <authorList>
            <person name="Kittiwongwattana C."/>
            <person name="Thawai C."/>
        </authorList>
    </citation>
    <scope>NUCLEOTIDE SEQUENCE</scope>
    <source>
        <strain evidence="2">110414</strain>
    </source>
</reference>
<feature type="chain" id="PRO_5037367845" evidence="1">
    <location>
        <begin position="23"/>
        <end position="276"/>
    </location>
</feature>
<dbReference type="SMART" id="SM00855">
    <property type="entry name" value="PGAM"/>
    <property type="match status" value="1"/>
</dbReference>
<dbReference type="EMBL" id="JAGKTC010000004">
    <property type="protein sequence ID" value="MBP3985902.1"/>
    <property type="molecule type" value="Genomic_DNA"/>
</dbReference>
<keyword evidence="1" id="KW-0732">Signal</keyword>
<gene>
    <name evidence="2" type="ORF">J5837_15965</name>
</gene>
<feature type="signal peptide" evidence="1">
    <location>
        <begin position="1"/>
        <end position="22"/>
    </location>
</feature>
<protein>
    <submittedName>
        <fullName evidence="2">Histidine phosphatase family protein</fullName>
    </submittedName>
</protein>
<dbReference type="RefSeq" id="WP_210537789.1">
    <property type="nucleotide sequence ID" value="NZ_JAGKTC010000004.1"/>
</dbReference>
<evidence type="ECO:0000313" key="2">
    <source>
        <dbReference type="EMBL" id="MBP3985902.1"/>
    </source>
</evidence>
<accession>A0A940X6R4</accession>
<dbReference type="SUPFAM" id="SSF53254">
    <property type="entry name" value="Phosphoglycerate mutase-like"/>
    <property type="match status" value="1"/>
</dbReference>
<organism evidence="2 3">
    <name type="scientific">Pseudoxanthomonas helianthi</name>
    <dbReference type="NCBI Taxonomy" id="1453541"/>
    <lineage>
        <taxon>Bacteria</taxon>
        <taxon>Pseudomonadati</taxon>
        <taxon>Pseudomonadota</taxon>
        <taxon>Gammaproteobacteria</taxon>
        <taxon>Lysobacterales</taxon>
        <taxon>Lysobacteraceae</taxon>
        <taxon>Pseudoxanthomonas</taxon>
    </lineage>
</organism>
<name>A0A940X6R4_9GAMM</name>
<evidence type="ECO:0000256" key="1">
    <source>
        <dbReference type="SAM" id="SignalP"/>
    </source>
</evidence>
<dbReference type="InterPro" id="IPR013078">
    <property type="entry name" value="His_Pase_superF_clade-1"/>
</dbReference>
<proteinExistence type="predicted"/>
<comment type="caution">
    <text evidence="2">The sequence shown here is derived from an EMBL/GenBank/DDBJ whole genome shotgun (WGS) entry which is preliminary data.</text>
</comment>
<dbReference type="PROSITE" id="PS51257">
    <property type="entry name" value="PROKAR_LIPOPROTEIN"/>
    <property type="match status" value="1"/>
</dbReference>
<keyword evidence="3" id="KW-1185">Reference proteome</keyword>
<reference evidence="2" key="2">
    <citation type="submission" date="2021-03" db="EMBL/GenBank/DDBJ databases">
        <authorList>
            <person name="Cao W."/>
        </authorList>
    </citation>
    <scope>NUCLEOTIDE SEQUENCE</scope>
    <source>
        <strain evidence="2">110414</strain>
    </source>
</reference>
<dbReference type="Proteomes" id="UP000673447">
    <property type="component" value="Unassembled WGS sequence"/>
</dbReference>
<evidence type="ECO:0000313" key="3">
    <source>
        <dbReference type="Proteomes" id="UP000673447"/>
    </source>
</evidence>
<dbReference type="Pfam" id="PF00300">
    <property type="entry name" value="His_Phos_1"/>
    <property type="match status" value="1"/>
</dbReference>
<dbReference type="AlphaFoldDB" id="A0A940X6R4"/>
<dbReference type="InterPro" id="IPR029033">
    <property type="entry name" value="His_PPase_superfam"/>
</dbReference>
<sequence length="276" mass="29672">MRRYLATLMLLALSACANTAQRADGTTRFIVVRHAEKTDDGSRDPALNAKGQARAQALGETLAGEPLQAAYSTDFQRTRQTAQPAAQAHQIEVTTYDAKQPAAEFATQLRQRHAGGSVLVVGHSNTVPDIVAALCECKVPSLDETEYDRLSIVEIAAGKPPRLIQRRYGSSEREAVANADFEMGAGEQVSLGGLGMLRYEKLVGDSRCPPDVQCIWAGDAEVQFSWTPNAGEPESFSLHTGAEPRSRSLAGYVLELKSLGRGDGPRAALKLRPGNP</sequence>
<dbReference type="Gene3D" id="3.40.50.1240">
    <property type="entry name" value="Phosphoglycerate mutase-like"/>
    <property type="match status" value="1"/>
</dbReference>
<dbReference type="CDD" id="cd07067">
    <property type="entry name" value="HP_PGM_like"/>
    <property type="match status" value="1"/>
</dbReference>